<evidence type="ECO:0000313" key="2">
    <source>
        <dbReference type="Proteomes" id="UP000031668"/>
    </source>
</evidence>
<accession>A0A0C2IIM4</accession>
<sequence length="101" mass="11365">MAVENEFALLVKKGILEMIEPSIQEVAWDCQTFNVIKEDGTVRNCGDFRCTLNNYVEIPQCALPKLDDILDMVRGGQKFSVLDLKDSYLKVPSDNKAKILA</sequence>
<dbReference type="InterPro" id="IPR043502">
    <property type="entry name" value="DNA/RNA_pol_sf"/>
</dbReference>
<dbReference type="Gene3D" id="3.30.70.270">
    <property type="match status" value="1"/>
</dbReference>
<evidence type="ECO:0000313" key="1">
    <source>
        <dbReference type="EMBL" id="KII65174.1"/>
    </source>
</evidence>
<dbReference type="AlphaFoldDB" id="A0A0C2IIM4"/>
<dbReference type="EMBL" id="JWZT01003973">
    <property type="protein sequence ID" value="KII65174.1"/>
    <property type="molecule type" value="Genomic_DNA"/>
</dbReference>
<dbReference type="InterPro" id="IPR050951">
    <property type="entry name" value="Retrovirus_Pol_polyprotein"/>
</dbReference>
<dbReference type="InterPro" id="IPR043128">
    <property type="entry name" value="Rev_trsase/Diguanyl_cyclase"/>
</dbReference>
<comment type="caution">
    <text evidence="1">The sequence shown here is derived from an EMBL/GenBank/DDBJ whole genome shotgun (WGS) entry which is preliminary data.</text>
</comment>
<dbReference type="PANTHER" id="PTHR37984:SF5">
    <property type="entry name" value="PROTEIN NYNRIN-LIKE"/>
    <property type="match status" value="1"/>
</dbReference>
<gene>
    <name evidence="1" type="ORF">RF11_11568</name>
</gene>
<dbReference type="Gene3D" id="3.10.10.10">
    <property type="entry name" value="HIV Type 1 Reverse Transcriptase, subunit A, domain 1"/>
    <property type="match status" value="1"/>
</dbReference>
<evidence type="ECO:0008006" key="3">
    <source>
        <dbReference type="Google" id="ProtNLM"/>
    </source>
</evidence>
<protein>
    <recommendedName>
        <fullName evidence="3">Reverse transcriptase domain-containing protein</fullName>
    </recommendedName>
</protein>
<organism evidence="1 2">
    <name type="scientific">Thelohanellus kitauei</name>
    <name type="common">Myxosporean</name>
    <dbReference type="NCBI Taxonomy" id="669202"/>
    <lineage>
        <taxon>Eukaryota</taxon>
        <taxon>Metazoa</taxon>
        <taxon>Cnidaria</taxon>
        <taxon>Myxozoa</taxon>
        <taxon>Myxosporea</taxon>
        <taxon>Bivalvulida</taxon>
        <taxon>Platysporina</taxon>
        <taxon>Myxobolidae</taxon>
        <taxon>Thelohanellus</taxon>
    </lineage>
</organism>
<keyword evidence="2" id="KW-1185">Reference proteome</keyword>
<name>A0A0C2IIM4_THEKT</name>
<dbReference type="Proteomes" id="UP000031668">
    <property type="component" value="Unassembled WGS sequence"/>
</dbReference>
<dbReference type="SUPFAM" id="SSF56672">
    <property type="entry name" value="DNA/RNA polymerases"/>
    <property type="match status" value="1"/>
</dbReference>
<dbReference type="OrthoDB" id="6759844at2759"/>
<dbReference type="PANTHER" id="PTHR37984">
    <property type="entry name" value="PROTEIN CBG26694"/>
    <property type="match status" value="1"/>
</dbReference>
<proteinExistence type="predicted"/>
<reference evidence="1 2" key="1">
    <citation type="journal article" date="2014" name="Genome Biol. Evol.">
        <title>The genome of the myxosporean Thelohanellus kitauei shows adaptations to nutrient acquisition within its fish host.</title>
        <authorList>
            <person name="Yang Y."/>
            <person name="Xiong J."/>
            <person name="Zhou Z."/>
            <person name="Huo F."/>
            <person name="Miao W."/>
            <person name="Ran C."/>
            <person name="Liu Y."/>
            <person name="Zhang J."/>
            <person name="Feng J."/>
            <person name="Wang M."/>
            <person name="Wang M."/>
            <person name="Wang L."/>
            <person name="Yao B."/>
        </authorList>
    </citation>
    <scope>NUCLEOTIDE SEQUENCE [LARGE SCALE GENOMIC DNA]</scope>
    <source>
        <strain evidence="1">Wuqing</strain>
    </source>
</reference>